<dbReference type="RefSeq" id="WP_011189904.1">
    <property type="nucleotide sequence ID" value="NC_006138.1"/>
</dbReference>
<evidence type="ECO:0000256" key="5">
    <source>
        <dbReference type="RuleBase" id="RU362076"/>
    </source>
</evidence>
<dbReference type="GO" id="GO:0044781">
    <property type="term" value="P:bacterial-type flagellum organization"/>
    <property type="evidence" value="ECO:0007669"/>
    <property type="project" value="UniProtKB-UniRule"/>
</dbReference>
<dbReference type="Gene3D" id="2.30.30.910">
    <property type="match status" value="1"/>
</dbReference>
<dbReference type="Gene3D" id="2.60.40.4070">
    <property type="match status" value="1"/>
</dbReference>
<evidence type="ECO:0000256" key="1">
    <source>
        <dbReference type="ARBA" id="ARBA00010577"/>
    </source>
</evidence>
<evidence type="ECO:0000313" key="8">
    <source>
        <dbReference type="EMBL" id="CAG37392.1"/>
    </source>
</evidence>
<dbReference type="STRING" id="177439.DP2663"/>
<sequence length="248" mass="26416">MSIDFAAINKAATTGTTTTKNGSLVSGKNSTMGKQEFLTLLVAQLQNQDPLNPDEGTEFTAQLAQFSSLEQLMSINKGMGNMITSTSNSDNIALLNTIGKEVLYYGDEIDFQGDPVEFGYMLAENATSVKIELRLNGETVHSIDSTELSKGDHTFTWDGMTEDGNPAAHGAYKIVVAAQGAKNAIIAPPIIKSKVTGVNLDPLLPTSLTTTLGGIDSYSKIIGISEIPQQAASPKLPESEETPKDEEK</sequence>
<dbReference type="AlphaFoldDB" id="Q6AJT4"/>
<evidence type="ECO:0000256" key="6">
    <source>
        <dbReference type="SAM" id="MobiDB-lite"/>
    </source>
</evidence>
<dbReference type="Pfam" id="PF03963">
    <property type="entry name" value="FlgD"/>
    <property type="match status" value="1"/>
</dbReference>
<dbReference type="InterPro" id="IPR005648">
    <property type="entry name" value="FlgD"/>
</dbReference>
<evidence type="ECO:0000256" key="3">
    <source>
        <dbReference type="ARBA" id="ARBA00022795"/>
    </source>
</evidence>
<evidence type="ECO:0000313" key="9">
    <source>
        <dbReference type="Proteomes" id="UP000000602"/>
    </source>
</evidence>
<evidence type="ECO:0000256" key="2">
    <source>
        <dbReference type="ARBA" id="ARBA00016013"/>
    </source>
</evidence>
<dbReference type="HOGENOM" id="CLU_047535_0_1_7"/>
<dbReference type="KEGG" id="dps:DP2663"/>
<dbReference type="EMBL" id="CR522870">
    <property type="protein sequence ID" value="CAG37392.1"/>
    <property type="molecule type" value="Genomic_DNA"/>
</dbReference>
<feature type="domain" description="FlgD/Vpr Ig-like" evidence="7">
    <location>
        <begin position="106"/>
        <end position="180"/>
    </location>
</feature>
<feature type="region of interest" description="Disordered" evidence="6">
    <location>
        <begin position="229"/>
        <end position="248"/>
    </location>
</feature>
<dbReference type="OrthoDB" id="9785233at2"/>
<dbReference type="eggNOG" id="COG1843">
    <property type="taxonomic scope" value="Bacteria"/>
</dbReference>
<dbReference type="Proteomes" id="UP000000602">
    <property type="component" value="Chromosome"/>
</dbReference>
<comment type="similarity">
    <text evidence="1 5">Belongs to the FlgD family.</text>
</comment>
<keyword evidence="9" id="KW-1185">Reference proteome</keyword>
<keyword evidence="3 5" id="KW-1005">Bacterial flagellum biogenesis</keyword>
<dbReference type="Pfam" id="PF13860">
    <property type="entry name" value="FlgD_ig"/>
    <property type="match status" value="1"/>
</dbReference>
<protein>
    <recommendedName>
        <fullName evidence="2 5">Basal-body rod modification protein FlgD</fullName>
    </recommendedName>
</protein>
<name>Q6AJT4_DESPS</name>
<reference evidence="9" key="1">
    <citation type="journal article" date="2004" name="Environ. Microbiol.">
        <title>The genome of Desulfotalea psychrophila, a sulfate-reducing bacterium from permanently cold Arctic sediments.</title>
        <authorList>
            <person name="Rabus R."/>
            <person name="Ruepp A."/>
            <person name="Frickey T."/>
            <person name="Rattei T."/>
            <person name="Fartmann B."/>
            <person name="Stark M."/>
            <person name="Bauer M."/>
            <person name="Zibat A."/>
            <person name="Lombardot T."/>
            <person name="Becker I."/>
            <person name="Amann J."/>
            <person name="Gellner K."/>
            <person name="Teeling H."/>
            <person name="Leuschner W.D."/>
            <person name="Gloeckner F.-O."/>
            <person name="Lupas A.N."/>
            <person name="Amann R."/>
            <person name="Klenk H.-P."/>
        </authorList>
    </citation>
    <scope>NUCLEOTIDE SEQUENCE [LARGE SCALE GENOMIC DNA]</scope>
    <source>
        <strain evidence="9">DSM 12343 / LSv54</strain>
    </source>
</reference>
<gene>
    <name evidence="8" type="ordered locus">DP2663</name>
</gene>
<dbReference type="InterPro" id="IPR025965">
    <property type="entry name" value="FlgD/Vpr_Ig-like"/>
</dbReference>
<proteinExistence type="inferred from homology"/>
<organism evidence="8 9">
    <name type="scientific">Desulfotalea psychrophila (strain LSv54 / DSM 12343)</name>
    <dbReference type="NCBI Taxonomy" id="177439"/>
    <lineage>
        <taxon>Bacteria</taxon>
        <taxon>Pseudomonadati</taxon>
        <taxon>Thermodesulfobacteriota</taxon>
        <taxon>Desulfobulbia</taxon>
        <taxon>Desulfobulbales</taxon>
        <taxon>Desulfocapsaceae</taxon>
        <taxon>Desulfotalea</taxon>
    </lineage>
</organism>
<accession>Q6AJT4</accession>
<comment type="function">
    <text evidence="4 5">Required for flagellar hook formation. May act as a scaffolding protein.</text>
</comment>
<evidence type="ECO:0000256" key="4">
    <source>
        <dbReference type="ARBA" id="ARBA00024746"/>
    </source>
</evidence>
<feature type="compositionally biased region" description="Basic and acidic residues" evidence="6">
    <location>
        <begin position="237"/>
        <end position="248"/>
    </location>
</feature>
<evidence type="ECO:0000259" key="7">
    <source>
        <dbReference type="Pfam" id="PF13860"/>
    </source>
</evidence>